<evidence type="ECO:0000313" key="3">
    <source>
        <dbReference type="EMBL" id="TCP59996.1"/>
    </source>
</evidence>
<comment type="caution">
    <text evidence="3">The sequence shown here is derived from an EMBL/GenBank/DDBJ whole genome shotgun (WGS) entry which is preliminary data.</text>
</comment>
<organism evidence="3 4">
    <name type="scientific">Heliophilum fasciatum</name>
    <dbReference type="NCBI Taxonomy" id="35700"/>
    <lineage>
        <taxon>Bacteria</taxon>
        <taxon>Bacillati</taxon>
        <taxon>Bacillota</taxon>
        <taxon>Clostridia</taxon>
        <taxon>Eubacteriales</taxon>
        <taxon>Heliobacteriaceae</taxon>
        <taxon>Heliophilum</taxon>
    </lineage>
</organism>
<name>A0A4V2SVV8_9FIRM</name>
<keyword evidence="1" id="KW-0732">Signal</keyword>
<accession>A0A4V2SVV8</accession>
<proteinExistence type="predicted"/>
<dbReference type="SUPFAM" id="SSF55383">
    <property type="entry name" value="Copper amine oxidase, domain N"/>
    <property type="match status" value="1"/>
</dbReference>
<dbReference type="OrthoDB" id="9816096at2"/>
<evidence type="ECO:0000313" key="4">
    <source>
        <dbReference type="Proteomes" id="UP000294813"/>
    </source>
</evidence>
<dbReference type="EMBL" id="SLXT01000043">
    <property type="protein sequence ID" value="TCP59996.1"/>
    <property type="molecule type" value="Genomic_DNA"/>
</dbReference>
<sequence length="238" mass="25911">MEFKLRLPKLFSRHILISTVAISLSVVNLAGPASAAQTPADQLIISKFKIGSTAYTVNGEQRQIDVAPYIKDGRTMMPVRFTAYAMGVDDSGIKPKPAGSGAVITRKDVSGANDVVGLTTGSLVVESGGMYTKDVVAPEIVQDRLFVPLRTVVQGLGGVAFFNTDTQEVTVVTWKNVPAKVKKQTNQQKSLTITKDTHPNIIVEDPRGGYMIDVAKYLQLWGIPEKNILYYVDPETKQ</sequence>
<feature type="domain" description="Copper amine oxidase-like N-terminal" evidence="2">
    <location>
        <begin position="47"/>
        <end position="89"/>
    </location>
</feature>
<feature type="signal peptide" evidence="1">
    <location>
        <begin position="1"/>
        <end position="35"/>
    </location>
</feature>
<dbReference type="InterPro" id="IPR012854">
    <property type="entry name" value="Cu_amine_oxidase-like_N"/>
</dbReference>
<dbReference type="Pfam" id="PF07833">
    <property type="entry name" value="Cu_amine_oxidN1"/>
    <property type="match status" value="2"/>
</dbReference>
<feature type="chain" id="PRO_5020532769" evidence="1">
    <location>
        <begin position="36"/>
        <end position="238"/>
    </location>
</feature>
<keyword evidence="4" id="KW-1185">Reference proteome</keyword>
<dbReference type="InterPro" id="IPR036582">
    <property type="entry name" value="Mao_N_sf"/>
</dbReference>
<dbReference type="Proteomes" id="UP000294813">
    <property type="component" value="Unassembled WGS sequence"/>
</dbReference>
<reference evidence="3 4" key="1">
    <citation type="submission" date="2019-03" db="EMBL/GenBank/DDBJ databases">
        <title>Genomic Encyclopedia of Type Strains, Phase IV (KMG-IV): sequencing the most valuable type-strain genomes for metagenomic binning, comparative biology and taxonomic classification.</title>
        <authorList>
            <person name="Goeker M."/>
        </authorList>
    </citation>
    <scope>NUCLEOTIDE SEQUENCE [LARGE SCALE GENOMIC DNA]</scope>
    <source>
        <strain evidence="3 4">DSM 11170</strain>
    </source>
</reference>
<dbReference type="RefSeq" id="WP_131920965.1">
    <property type="nucleotide sequence ID" value="NZ_JAOQNU010000044.1"/>
</dbReference>
<protein>
    <submittedName>
        <fullName evidence="3">Copper amine oxidase-like protein</fullName>
    </submittedName>
</protein>
<evidence type="ECO:0000259" key="2">
    <source>
        <dbReference type="Pfam" id="PF07833"/>
    </source>
</evidence>
<evidence type="ECO:0000256" key="1">
    <source>
        <dbReference type="SAM" id="SignalP"/>
    </source>
</evidence>
<gene>
    <name evidence="3" type="ORF">EDD73_1439</name>
</gene>
<dbReference type="AlphaFoldDB" id="A0A4V2SVV8"/>
<feature type="domain" description="Copper amine oxidase-like N-terminal" evidence="2">
    <location>
        <begin position="119"/>
        <end position="170"/>
    </location>
</feature>
<dbReference type="Gene3D" id="3.30.457.10">
    <property type="entry name" value="Copper amine oxidase-like, N-terminal domain"/>
    <property type="match status" value="1"/>
</dbReference>